<dbReference type="Pfam" id="PF17957">
    <property type="entry name" value="Big_7"/>
    <property type="match status" value="1"/>
</dbReference>
<name>A0A1F6N938_9BACT</name>
<dbReference type="InterPro" id="IPR043993">
    <property type="entry name" value="T4SS_pilin"/>
</dbReference>
<dbReference type="Proteomes" id="UP000178726">
    <property type="component" value="Unassembled WGS sequence"/>
</dbReference>
<comment type="caution">
    <text evidence="2">The sequence shown here is derived from an EMBL/GenBank/DDBJ whole genome shotgun (WGS) entry which is preliminary data.</text>
</comment>
<feature type="transmembrane region" description="Helical" evidence="1">
    <location>
        <begin position="100"/>
        <end position="122"/>
    </location>
</feature>
<dbReference type="Gene3D" id="2.60.40.10">
    <property type="entry name" value="Immunoglobulins"/>
    <property type="match status" value="5"/>
</dbReference>
<dbReference type="InterPro" id="IPR013783">
    <property type="entry name" value="Ig-like_fold"/>
</dbReference>
<dbReference type="SUPFAM" id="SSF81296">
    <property type="entry name" value="E set domains"/>
    <property type="match status" value="1"/>
</dbReference>
<dbReference type="InterPro" id="IPR014756">
    <property type="entry name" value="Ig_E-set"/>
</dbReference>
<proteinExistence type="predicted"/>
<dbReference type="EMBL" id="MFQK01000046">
    <property type="protein sequence ID" value="OGH80475.1"/>
    <property type="molecule type" value="Genomic_DNA"/>
</dbReference>
<sequence>MTFFNKKLKIIVLGLFMAVGLGVCFYVAQSALAQGPVDLGLDAAKETGLASTDIRLIVARVIRAALGLLGIAALLLVIYGGYMYMTAGGNEDRVMQAKKILLNAGIGLVIIMSSFGIVSFVMSKLVDAINGSGSVTGLEDGGGAADDGGSGSFGRPFYVVALPQASDVCIRNVNPQIVFNKEVNLETTVGAITLTEKSTGEAAPGSWVYGQDKKSIVFKPDGSCSPSVGSDCLKASTEYTIAFTNPTNIKTLSQIPEQSLNCRVRAGCSSVTFKSGEGIDRLPPTVTITYPPADHVVSAGATVPVRLTYQDDSGVQNITLSHAGEVVDSRSFSGCKQTDTVSMNWPLESDLTGQQSILVRATDWAGMNGEAARSVTVQPAHCFNEILETELGETELGPPECGGVCGVCSGGACSANSQCASGSCLNGVCSNIMKIVGFTPTSGATGTLVSIVGKYFGATPGKVYFSNKENPVVTKPADWIEAKLAACGGNTIAWSSGQILVDVPDGVANFSHLKVETAGTRPVVDSTVNHPELGKFEVTGLVRPRLCAISPDKGQAGDPVALTGQRFQELTTANDHVVFGILNASIVRGENNALAWVDDHIVATVPGTEGRVGVKVVKDNVESNSVQFYIESGDDGSGPTISELTPTTGAEGEYITITGHNFGTKLGAVWFKSTPDSSAIIGDFDFPSDCANSVWTDSKIIVKFPKDILGNKGSIGTTYFVQVNTSDKNTSNIDQSKIFTLRAGDPKPGICKISPTSGPIPYPEGERVTLAGEYFLSGDNKPSSVYFWESGATTTESVLGREPVPTANIVISANTVEVVPPNNTISGPVSVVRSADNEISNPAQFNVFDCRSDGKSCSASQHCCLNGNEAGICKPMGEFCSGQLLTAGYVWRFSTRDIPPVPHVLERCVDSVGAGEALPLPSPSPSIQWDKSEEGAHHNVCRNALVIVEFTTNINRTSVNPTSLIVNKCGTVTDGICNNPRKVGVLDTSYKIESATGDHSYLQITPTGTWKDGKWSETWDDNSWYQVVLSNKIKSVSAGANNTGISLSADKPCGGDSAYCFTFKAGQTDCKLKDVIVTPYLYVTKLLESPMKKLVAGVISNVNYRGLGLSDQRCILMNDSGVNWSWSASDTDYADINGTVTRQEVQVDAKANTVGTGLADDAVNITAQAVLGALTKVGQSPLTIDLSNPAVVDYWPNCLEACTNAEVGVKFNVSMSEKNLNDAKTKGSVKLYKCLDENCLTTSTVDHFENADIFLDPASSGTVLKIANSRESSIELATNTLYKVVISTASSSKSNPAVLWSRAKIDDAASMGKPMNQEFSWRFRTKQNACQISRVDVLPKEFQARMVGDRSIFAAQPYSAPDACSASGQKLNAWKNSWAWSSSVPLVATINTFSTKGSNNFCTASCIKKGSTVPSEDGVGVIPACGNGVVEAGEDCDGPNKAGNCGLNCLFIQKTNTGSSVVPDAGQVNASICGNGMIGAGEDCDLGISASATVTTSAYNCSEKCLHTGTRLSLQWCFDHRIDHGGFDTTPLSPTSSAAYTSACAAAFSQCGDGITTDDEDDGCDKGYGNVDPKCTSYCLANTKDSGDVACVGTDGKIIEGCTATGQHNGSSLNYTTPSVCGDETVGIGEDASCEENFTVTRTIGLVNPWVMATAVGSGRLLANPPRQETDISASTPIAGGRVAAGSGKFTIMCGYRTDAECQAVMGSNNPNVEFGVGSDSCCYARPNLVTTYPAGFGNNICPNTAIKAVFDGVIEQKSLATVVVDEGVALGVLNGTTTVNSNILIARAYNASENCAPNTEDVSELFYSASVASTLASESYIEPFVTIALAVRTLPTIQPIKIPPPRIAPQVRLPSLQRLTWCAGLDKGSATVVRDPINTSTSYIKVALLQPLKFSTKYAIIIKKDVRDNRGVSVATDALYWRFDTAAKICELDAVTITPDNWLFTKAYATTTLMAEAHTRDATGDIIQPISGYSWEYDWKPNNNPVVAVEATTSSENVIAANNTQGELDVRATAVITENTYTSSTGNVAFGTSHITVALCENPWPPKDLLINKSHKVIFPYEDVRNNNDGYNTASKTFSGLSTDGNYFNFSTFYCADNGSSGTFDDLPYLQPAVQTSTSALRAEVGSCETTGDFCKEDNDCDGTYVTGRDLKCLKNETLKRFIFTNANNSDAIGIQVFANNLHLTAEEWYSQDKSRGGQGFVGNMVNKIVSGYPAVSDNNNIYIDALNYNKSAESLYSNIYLFSINSNAKPETRQVFDQLIKNLKFNKNITYNDGYCGPTIDNPSFEKKCSTDLDCMSGEVCASQVEKLKRNYSRLRDLKTIDTALIAYAAKNSGKFPAVAAGSYLPGQSLSVWDWAGIANDLGKSLPKDPINKLGRAGTCLANKNKFCTVDSDCKTSSTDTDTCLLHDPVTNWSTADRRFSFACAPASFAYRYKFNTSTGFAVAANFEDTQLIIANWNNNNNAFIPSYNFSDSSRYVFGGLVGAATNGICETSEEISTINQGTCGDGQINTAQGEQCDPAGSVKFNRDSCRIDGTIIAGREGPTKVTCQSDCRWGTPEPASCIDPNKCGNGRIDSGERCDDGAQNGKWNKCTINCTWPPANPPGYCGDDVLQEDNEVCDTGRLDKNCKDVETCGTKSHEECNKKLCFADGLSWKRGLQPRSLRCSLVSDCGLYMEDNFQKALQPWYIPKIELSNVTPNPDDVVIKKEILKQQVQFKNKNITCNVSTREYNCTLDLEYDFLPCSYKNHLDVSFNVENDCVNGICQGKIKNISGQKICPFDDTFKSYTVGEYAVSFKRNESLKCEPIPLASCSAGDIITVSERKCEIKEECTNTIVRTGQPTYGMSKKDSCSWDCQKYGPYCGDGIVQVEHGEECDGDKKCQENGYDGIKDCSDICKYSDPNALDENPWPCVIPERTSATLAAGSCGNKVVDPGEACDLGVEKNGIQCSAAYGQSCQYCAEDCKSSQNIRANEFCGNGIIEKNENFERDGEVIYAKLVNSTTTVNRKNDEHNGFRVLSCDEEKAPTHAILDFLSNPYKLIYYYYRLKGTKIATDNCQSVIINETNLPTCSICGIDEANGVEVSGKILNVLESAGTVYAKDPLYSSYINTHVYNFIQAPMLSHFMRQWVWGGNVTLLVGDKSENDVVSSTAVAFNKDDNRYLSETTTYKLGIYSTSTDGFTWSEAKLSADPQCYNGESPSYKLNINGSAKSIENFRVVKNPVPWQYDLVLSPAITSTRPNDLRIVVSWSGHYDFTTGLAKPLFTQPLQSLSVERRVLGYEYYETTETVDGVIKTKYSDSEGSYNVWYHGVSTTENGLSAESFTIDTSIMTTDTYHVYVASTGDDYIKNLVSSAPLRVDVYLPDATAAFYHFSRPSKTFYLRNADDSTANQKAKYWHVFNIIKGGDRTAMTEKIGPAQYIDPVTGSTINYENGRIVTAPSEMR</sequence>
<organism evidence="2 3">
    <name type="scientific">Candidatus Magasanikbacteria bacterium RIFCSPLOWO2_02_FULL_44_11</name>
    <dbReference type="NCBI Taxonomy" id="1798689"/>
    <lineage>
        <taxon>Bacteria</taxon>
        <taxon>Candidatus Magasanikiibacteriota</taxon>
    </lineage>
</organism>
<keyword evidence="1" id="KW-0472">Membrane</keyword>
<gene>
    <name evidence="2" type="ORF">A3I29_03115</name>
</gene>
<dbReference type="CDD" id="cd00102">
    <property type="entry name" value="IPT"/>
    <property type="match status" value="1"/>
</dbReference>
<evidence type="ECO:0000313" key="3">
    <source>
        <dbReference type="Proteomes" id="UP000178726"/>
    </source>
</evidence>
<accession>A0A1F6N938</accession>
<evidence type="ECO:0000256" key="1">
    <source>
        <dbReference type="SAM" id="Phobius"/>
    </source>
</evidence>
<evidence type="ECO:0000313" key="2">
    <source>
        <dbReference type="EMBL" id="OGH80475.1"/>
    </source>
</evidence>
<dbReference type="Pfam" id="PF18895">
    <property type="entry name" value="T4SS_pilin"/>
    <property type="match status" value="1"/>
</dbReference>
<feature type="transmembrane region" description="Helical" evidence="1">
    <location>
        <begin position="57"/>
        <end position="79"/>
    </location>
</feature>
<dbReference type="STRING" id="1798689.A3I29_03115"/>
<keyword evidence="1" id="KW-0812">Transmembrane</keyword>
<reference evidence="2 3" key="1">
    <citation type="journal article" date="2016" name="Nat. Commun.">
        <title>Thousands of microbial genomes shed light on interconnected biogeochemical processes in an aquifer system.</title>
        <authorList>
            <person name="Anantharaman K."/>
            <person name="Brown C.T."/>
            <person name="Hug L.A."/>
            <person name="Sharon I."/>
            <person name="Castelle C.J."/>
            <person name="Probst A.J."/>
            <person name="Thomas B.C."/>
            <person name="Singh A."/>
            <person name="Wilkins M.J."/>
            <person name="Karaoz U."/>
            <person name="Brodie E.L."/>
            <person name="Williams K.H."/>
            <person name="Hubbard S.S."/>
            <person name="Banfield J.F."/>
        </authorList>
    </citation>
    <scope>NUCLEOTIDE SEQUENCE [LARGE SCALE GENOMIC DNA]</scope>
</reference>
<protein>
    <submittedName>
        <fullName evidence="2">Uncharacterized protein</fullName>
    </submittedName>
</protein>
<keyword evidence="1" id="KW-1133">Transmembrane helix</keyword>